<dbReference type="Pfam" id="PF09360">
    <property type="entry name" value="zf-CDGSH"/>
    <property type="match status" value="1"/>
</dbReference>
<keyword evidence="4" id="KW-0411">Iron-sulfur</keyword>
<evidence type="ECO:0000256" key="2">
    <source>
        <dbReference type="ARBA" id="ARBA00022723"/>
    </source>
</evidence>
<gene>
    <name evidence="6" type="ORF">QU605_11980</name>
</gene>
<keyword evidence="2" id="KW-0479">Metal-binding</keyword>
<name>A0ABT7WH07_9FLAO</name>
<keyword evidence="7" id="KW-1185">Reference proteome</keyword>
<evidence type="ECO:0000256" key="1">
    <source>
        <dbReference type="ARBA" id="ARBA00022714"/>
    </source>
</evidence>
<dbReference type="RefSeq" id="WP_289725561.1">
    <property type="nucleotide sequence ID" value="NZ_JAUDUY010000006.1"/>
</dbReference>
<accession>A0ABT7WH07</accession>
<reference evidence="6" key="1">
    <citation type="submission" date="2023-06" db="EMBL/GenBank/DDBJ databases">
        <title>Robiginitalea aurantiacus sp. nov. and Algoriphagus sediminis sp. nov., isolated from coastal sediment.</title>
        <authorList>
            <person name="Zhou Z.Y."/>
            <person name="An J."/>
            <person name="Jia Y.W."/>
            <person name="Du Z.J."/>
        </authorList>
    </citation>
    <scope>NUCLEOTIDE SEQUENCE</scope>
    <source>
        <strain evidence="6">M39</strain>
    </source>
</reference>
<organism evidence="6 7">
    <name type="scientific">Robiginitalea aurantiaca</name>
    <dbReference type="NCBI Taxonomy" id="3056915"/>
    <lineage>
        <taxon>Bacteria</taxon>
        <taxon>Pseudomonadati</taxon>
        <taxon>Bacteroidota</taxon>
        <taxon>Flavobacteriia</taxon>
        <taxon>Flavobacteriales</taxon>
        <taxon>Flavobacteriaceae</taxon>
        <taxon>Robiginitalea</taxon>
    </lineage>
</organism>
<proteinExistence type="predicted"/>
<keyword evidence="3" id="KW-0408">Iron</keyword>
<keyword evidence="1" id="KW-0001">2Fe-2S</keyword>
<evidence type="ECO:0000313" key="6">
    <source>
        <dbReference type="EMBL" id="MDM9632196.1"/>
    </source>
</evidence>
<dbReference type="SMART" id="SM00704">
    <property type="entry name" value="ZnF_CDGSH"/>
    <property type="match status" value="1"/>
</dbReference>
<feature type="domain" description="Iron-binding zinc finger CDGSH type" evidence="5">
    <location>
        <begin position="105"/>
        <end position="142"/>
    </location>
</feature>
<dbReference type="Pfam" id="PF06902">
    <property type="entry name" value="Fer4_19"/>
    <property type="match status" value="1"/>
</dbReference>
<dbReference type="Proteomes" id="UP001174839">
    <property type="component" value="Unassembled WGS sequence"/>
</dbReference>
<evidence type="ECO:0000256" key="3">
    <source>
        <dbReference type="ARBA" id="ARBA00023004"/>
    </source>
</evidence>
<dbReference type="InterPro" id="IPR042216">
    <property type="entry name" value="MitoNEET_CISD"/>
</dbReference>
<dbReference type="InterPro" id="IPR018967">
    <property type="entry name" value="FeS-contain_CDGSH-typ"/>
</dbReference>
<dbReference type="InterPro" id="IPR010693">
    <property type="entry name" value="Divergent_4Fe-4S_mono-cluster"/>
</dbReference>
<dbReference type="Gene3D" id="3.40.5.90">
    <property type="entry name" value="CDGSH iron-sulfur domain, mitoNEET-type"/>
    <property type="match status" value="1"/>
</dbReference>
<evidence type="ECO:0000259" key="5">
    <source>
        <dbReference type="SMART" id="SM00704"/>
    </source>
</evidence>
<comment type="caution">
    <text evidence="6">The sequence shown here is derived from an EMBL/GenBank/DDBJ whole genome shotgun (WGS) entry which is preliminary data.</text>
</comment>
<evidence type="ECO:0000313" key="7">
    <source>
        <dbReference type="Proteomes" id="UP001174839"/>
    </source>
</evidence>
<evidence type="ECO:0000256" key="4">
    <source>
        <dbReference type="ARBA" id="ARBA00023014"/>
    </source>
</evidence>
<dbReference type="EMBL" id="JAUDUY010000006">
    <property type="protein sequence ID" value="MDM9632196.1"/>
    <property type="molecule type" value="Genomic_DNA"/>
</dbReference>
<sequence length="142" mass="15768">MNKKEITKHYDKDGFSVIWKPAKCIHSEICVKMLPEVYRPDEKPWIRPEAATIDDLKDQIGKCPSGALTYREKDNDQDRDSTAEAVEINVLAGGPLLVSGSVKIRVADQITQTDGGNVSLCRCGASDKKPYCDGSHKKLDFD</sequence>
<protein>
    <submittedName>
        <fullName evidence="6">(4Fe-4S)-binding protein</fullName>
    </submittedName>
</protein>